<keyword evidence="2" id="KW-1185">Reference proteome</keyword>
<dbReference type="Proteomes" id="UP000324965">
    <property type="component" value="Unassembled WGS sequence"/>
</dbReference>
<proteinExistence type="predicted"/>
<accession>A0A5B0BJK7</accession>
<dbReference type="RefSeq" id="WP_149509917.1">
    <property type="nucleotide sequence ID" value="NZ_VDFC01000013.1"/>
</dbReference>
<evidence type="ECO:0000313" key="2">
    <source>
        <dbReference type="Proteomes" id="UP000324965"/>
    </source>
</evidence>
<name>A0A5B0BJK7_9ACTN</name>
<protein>
    <submittedName>
        <fullName evidence="1">Uncharacterized protein</fullName>
    </submittedName>
</protein>
<dbReference type="EMBL" id="VDFC01000013">
    <property type="protein sequence ID" value="KAA0941836.1"/>
    <property type="molecule type" value="Genomic_DNA"/>
</dbReference>
<dbReference type="AlphaFoldDB" id="A0A5B0BJK7"/>
<reference evidence="1 2" key="1">
    <citation type="submission" date="2019-05" db="EMBL/GenBank/DDBJ databases">
        <authorList>
            <person name="Hariharan J."/>
            <person name="Choudoir M.J."/>
            <person name="Diebold P."/>
            <person name="Panke-Buisse K."/>
            <person name="Buckley D.H."/>
        </authorList>
    </citation>
    <scope>NUCLEOTIDE SEQUENCE [LARGE SCALE GENOMIC DNA]</scope>
    <source>
        <strain evidence="1 2">SUN51</strain>
    </source>
</reference>
<organism evidence="1 2">
    <name type="scientific">Streptomyces apricus</name>
    <dbReference type="NCBI Taxonomy" id="1828112"/>
    <lineage>
        <taxon>Bacteria</taxon>
        <taxon>Bacillati</taxon>
        <taxon>Actinomycetota</taxon>
        <taxon>Actinomycetes</taxon>
        <taxon>Kitasatosporales</taxon>
        <taxon>Streptomycetaceae</taxon>
        <taxon>Streptomyces</taxon>
    </lineage>
</organism>
<evidence type="ECO:0000313" key="1">
    <source>
        <dbReference type="EMBL" id="KAA0941836.1"/>
    </source>
</evidence>
<dbReference type="OrthoDB" id="3972653at2"/>
<comment type="caution">
    <text evidence="1">The sequence shown here is derived from an EMBL/GenBank/DDBJ whole genome shotgun (WGS) entry which is preliminary data.</text>
</comment>
<gene>
    <name evidence="1" type="ORF">FGF04_04575</name>
</gene>
<sequence length="410" mass="41736">MARHLFGLSPSDVTVQQVGEDMKLRPGSVGTVWDALSGGTQLTDLTDFGGTPSTTVTSDSNSIIGFYGPEGVTTVYVDFGSPSRVLMQATDLGDAIAELRIDKLDKSGGTMIGSLILDADPATALGAATKQYADGKLPLTGGTVSGDLAVTGTARSATVQGGTASGGNLMLNSTSNATKGKILLGSNSAYDEVNKRLGINTTSPTQSIEVSNGAVYVSTTSGVDPSYATLSNTGLAFTGNGGSVSGLTSISGLAGPLNVSGSLAISGGLSVTGVGQVQYARKTADQSKTSTTTLGNDTHLFLPVVANATYSLFLLCIFSGSTTGDIKFDWTVPSGTVLRWADQTGTSGLNTDVDVYSAPGSTTQVAFQIWATVVTSSTAGNVQFRWAQNASDATATIVRANSMLQLTRAA</sequence>